<evidence type="ECO:0000256" key="2">
    <source>
        <dbReference type="ARBA" id="ARBA00004906"/>
    </source>
</evidence>
<evidence type="ECO:0000256" key="6">
    <source>
        <dbReference type="ARBA" id="ARBA00022692"/>
    </source>
</evidence>
<dbReference type="PANTHER" id="PTHR12888">
    <property type="entry name" value="PEROXISOME ASSEMBLY PROTEIN 12 PEROXIN-12"/>
    <property type="match status" value="1"/>
</dbReference>
<dbReference type="GO" id="GO:1990429">
    <property type="term" value="C:peroxisomal importomer complex"/>
    <property type="evidence" value="ECO:0007669"/>
    <property type="project" value="TreeGrafter"/>
</dbReference>
<organism evidence="18 20">
    <name type="scientific">Dinothrombium tinctorium</name>
    <dbReference type="NCBI Taxonomy" id="1965070"/>
    <lineage>
        <taxon>Eukaryota</taxon>
        <taxon>Metazoa</taxon>
        <taxon>Ecdysozoa</taxon>
        <taxon>Arthropoda</taxon>
        <taxon>Chelicerata</taxon>
        <taxon>Arachnida</taxon>
        <taxon>Acari</taxon>
        <taxon>Acariformes</taxon>
        <taxon>Trombidiformes</taxon>
        <taxon>Prostigmata</taxon>
        <taxon>Anystina</taxon>
        <taxon>Parasitengona</taxon>
        <taxon>Trombidioidea</taxon>
        <taxon>Trombidiidae</taxon>
        <taxon>Dinothrombium</taxon>
    </lineage>
</organism>
<evidence type="ECO:0000313" key="20">
    <source>
        <dbReference type="Proteomes" id="UP000285301"/>
    </source>
</evidence>
<dbReference type="Proteomes" id="UP000285301">
    <property type="component" value="Unassembled WGS sequence"/>
</dbReference>
<evidence type="ECO:0000256" key="1">
    <source>
        <dbReference type="ARBA" id="ARBA00004585"/>
    </source>
</evidence>
<accession>A0A3S3SEA6</accession>
<dbReference type="Pfam" id="PF13923">
    <property type="entry name" value="zf-C3HC4_2"/>
    <property type="match status" value="1"/>
</dbReference>
<evidence type="ECO:0000256" key="15">
    <source>
        <dbReference type="PIRNR" id="PIRNR038074"/>
    </source>
</evidence>
<evidence type="ECO:0000256" key="11">
    <source>
        <dbReference type="ARBA" id="ARBA00022989"/>
    </source>
</evidence>
<keyword evidence="20" id="KW-1185">Reference proteome</keyword>
<dbReference type="GO" id="GO:0016558">
    <property type="term" value="P:protein import into peroxisome matrix"/>
    <property type="evidence" value="ECO:0007669"/>
    <property type="project" value="UniProtKB-UniRule"/>
</dbReference>
<name>A0A3S3SEA6_9ACAR</name>
<reference evidence="18" key="2">
    <citation type="submission" date="2018-11" db="EMBL/GenBank/DDBJ databases">
        <title>Trombidioid mite genomics.</title>
        <authorList>
            <person name="Dong X."/>
        </authorList>
    </citation>
    <scope>NUCLEOTIDE SEQUENCE</scope>
    <source>
        <strain evidence="18">UoL-WK</strain>
    </source>
</reference>
<dbReference type="EMBL" id="NCKU01000806">
    <property type="protein sequence ID" value="RWS14086.1"/>
    <property type="molecule type" value="Genomic_DNA"/>
</dbReference>
<protein>
    <recommendedName>
        <fullName evidence="4 15">Peroxisome assembly protein 12</fullName>
    </recommendedName>
    <alternativeName>
        <fullName evidence="14 15">Peroxin-12</fullName>
    </alternativeName>
</protein>
<evidence type="ECO:0000256" key="14">
    <source>
        <dbReference type="ARBA" id="ARBA00029692"/>
    </source>
</evidence>
<evidence type="ECO:0000256" key="12">
    <source>
        <dbReference type="ARBA" id="ARBA00023136"/>
    </source>
</evidence>
<comment type="similarity">
    <text evidence="3 15">Belongs to the pex2/pex10/pex12 family.</text>
</comment>
<gene>
    <name evidence="19" type="ORF">B4U79_02923</name>
    <name evidence="18" type="ORF">B4U79_03251</name>
    <name evidence="17" type="ORF">B4U79_06233</name>
</gene>
<evidence type="ECO:0000256" key="13">
    <source>
        <dbReference type="ARBA" id="ARBA00023140"/>
    </source>
</evidence>
<keyword evidence="5" id="KW-0813">Transport</keyword>
<evidence type="ECO:0000313" key="18">
    <source>
        <dbReference type="EMBL" id="RWS14105.1"/>
    </source>
</evidence>
<keyword evidence="8" id="KW-0863">Zinc-finger</keyword>
<evidence type="ECO:0000259" key="16">
    <source>
        <dbReference type="SMART" id="SM00184"/>
    </source>
</evidence>
<dbReference type="GO" id="GO:0008270">
    <property type="term" value="F:zinc ion binding"/>
    <property type="evidence" value="ECO:0007669"/>
    <property type="project" value="UniProtKB-KW"/>
</dbReference>
<evidence type="ECO:0000256" key="5">
    <source>
        <dbReference type="ARBA" id="ARBA00022448"/>
    </source>
</evidence>
<dbReference type="PANTHER" id="PTHR12888:SF0">
    <property type="entry name" value="PEROXISOME ASSEMBLY PROTEIN 12"/>
    <property type="match status" value="1"/>
</dbReference>
<dbReference type="AlphaFoldDB" id="A0A3S3SEA6"/>
<comment type="pathway">
    <text evidence="2">Protein modification; protein ubiquitination.</text>
</comment>
<sequence>MAEFGAYLTVKKNSDFKEFNKPSIFEALTADNLANGLKNAFHYLSKVAVQSNPAKYSFYHIYFDEVYLLFDFVVQFVHLYVYKASFAERIYGLRRIDSKQGGLSLKHSLVSLFWLVSFPYLRSKLNTIYEQLSREHFEGKLKKEKRKHAYLFVQVYPTLNALWELNVLLHQITYTVGRGRNHNPLLTLAGVELIVFSPEISRETIESETLLIKMKRLSLLTAKLIAKSFGYGLSFGAFFLQFLDYWYTRETLSPNFTALPLPPPPKKFTSDLANDTCPICLNKRKNETVLTTSGFVFCYSCIHHYIAEYGKCPVSGYYSTQNHLLKLYPPER</sequence>
<keyword evidence="10" id="KW-0653">Protein transport</keyword>
<feature type="domain" description="RING-type" evidence="16">
    <location>
        <begin position="277"/>
        <end position="315"/>
    </location>
</feature>
<keyword evidence="12 15" id="KW-0472">Membrane</keyword>
<dbReference type="STRING" id="1965070.A0A3S3SEA6"/>
<evidence type="ECO:0000313" key="19">
    <source>
        <dbReference type="EMBL" id="RWS14144.1"/>
    </source>
</evidence>
<dbReference type="EMBL" id="NCKU01000801">
    <property type="protein sequence ID" value="RWS14105.1"/>
    <property type="molecule type" value="Genomic_DNA"/>
</dbReference>
<reference evidence="18 20" key="1">
    <citation type="journal article" date="2018" name="Gigascience">
        <title>Genomes of trombidid mites reveal novel predicted allergens and laterally-transferred genes associated with secondary metabolism.</title>
        <authorList>
            <person name="Dong X."/>
            <person name="Chaisiri K."/>
            <person name="Xia D."/>
            <person name="Armstrong S.D."/>
            <person name="Fang Y."/>
            <person name="Donnelly M.J."/>
            <person name="Kadowaki T."/>
            <person name="McGarry J.W."/>
            <person name="Darby A.C."/>
            <person name="Makepeace B.L."/>
        </authorList>
    </citation>
    <scope>NUCLEOTIDE SEQUENCE [LARGE SCALE GENOMIC DNA]</scope>
    <source>
        <strain evidence="18">UoL-WK</strain>
    </source>
</reference>
<dbReference type="InterPro" id="IPR017375">
    <property type="entry name" value="PEX12"/>
</dbReference>
<dbReference type="Gene3D" id="3.30.40.10">
    <property type="entry name" value="Zinc/RING finger domain, C3HC4 (zinc finger)"/>
    <property type="match status" value="1"/>
</dbReference>
<dbReference type="GO" id="GO:0004842">
    <property type="term" value="F:ubiquitin-protein transferase activity"/>
    <property type="evidence" value="ECO:0007669"/>
    <property type="project" value="TreeGrafter"/>
</dbReference>
<evidence type="ECO:0000256" key="4">
    <source>
        <dbReference type="ARBA" id="ARBA00018980"/>
    </source>
</evidence>
<dbReference type="InterPro" id="IPR006845">
    <property type="entry name" value="Pex_N"/>
</dbReference>
<dbReference type="EMBL" id="NCKU01000793">
    <property type="protein sequence ID" value="RWS14144.1"/>
    <property type="molecule type" value="Genomic_DNA"/>
</dbReference>
<dbReference type="OrthoDB" id="107372at2759"/>
<proteinExistence type="inferred from homology"/>
<evidence type="ECO:0000256" key="3">
    <source>
        <dbReference type="ARBA" id="ARBA00008704"/>
    </source>
</evidence>
<keyword evidence="6" id="KW-0812">Transmembrane</keyword>
<dbReference type="Pfam" id="PF04757">
    <property type="entry name" value="Pex2_Pex12"/>
    <property type="match status" value="1"/>
</dbReference>
<evidence type="ECO:0000256" key="7">
    <source>
        <dbReference type="ARBA" id="ARBA00022723"/>
    </source>
</evidence>
<dbReference type="SMART" id="SM00184">
    <property type="entry name" value="RING"/>
    <property type="match status" value="1"/>
</dbReference>
<dbReference type="GO" id="GO:0005778">
    <property type="term" value="C:peroxisomal membrane"/>
    <property type="evidence" value="ECO:0007669"/>
    <property type="project" value="UniProtKB-SubCell"/>
</dbReference>
<comment type="caution">
    <text evidence="18">The sequence shown here is derived from an EMBL/GenBank/DDBJ whole genome shotgun (WGS) entry which is preliminary data.</text>
</comment>
<evidence type="ECO:0000313" key="17">
    <source>
        <dbReference type="EMBL" id="RWS14086.1"/>
    </source>
</evidence>
<dbReference type="CDD" id="cd16451">
    <property type="entry name" value="mRING_PEX12"/>
    <property type="match status" value="1"/>
</dbReference>
<evidence type="ECO:0000256" key="8">
    <source>
        <dbReference type="ARBA" id="ARBA00022771"/>
    </source>
</evidence>
<keyword evidence="9" id="KW-0862">Zinc</keyword>
<keyword evidence="11" id="KW-1133">Transmembrane helix</keyword>
<dbReference type="InterPro" id="IPR001841">
    <property type="entry name" value="Znf_RING"/>
</dbReference>
<dbReference type="PIRSF" id="PIRSF038074">
    <property type="entry name" value="Peroxisome_assembly_p12"/>
    <property type="match status" value="1"/>
</dbReference>
<dbReference type="SUPFAM" id="SSF57850">
    <property type="entry name" value="RING/U-box"/>
    <property type="match status" value="1"/>
</dbReference>
<keyword evidence="13 15" id="KW-0576">Peroxisome</keyword>
<dbReference type="InterPro" id="IPR013083">
    <property type="entry name" value="Znf_RING/FYVE/PHD"/>
</dbReference>
<dbReference type="GO" id="GO:0006513">
    <property type="term" value="P:protein monoubiquitination"/>
    <property type="evidence" value="ECO:0007669"/>
    <property type="project" value="TreeGrafter"/>
</dbReference>
<keyword evidence="7" id="KW-0479">Metal-binding</keyword>
<evidence type="ECO:0000256" key="10">
    <source>
        <dbReference type="ARBA" id="ARBA00022927"/>
    </source>
</evidence>
<comment type="function">
    <text evidence="15">Component of a retrotranslocation channel required for peroxisome organization by mediating export of the PEX5 receptor from peroxisomes to the cytosol, thereby promoting PEX5 recycling.</text>
</comment>
<evidence type="ECO:0000256" key="9">
    <source>
        <dbReference type="ARBA" id="ARBA00022833"/>
    </source>
</evidence>
<comment type="subcellular location">
    <subcellularLocation>
        <location evidence="1">Peroxisome membrane</location>
        <topology evidence="1">Multi-pass membrane protein</topology>
    </subcellularLocation>
</comment>